<keyword evidence="3" id="KW-1133">Transmembrane helix</keyword>
<evidence type="ECO:0000256" key="4">
    <source>
        <dbReference type="ARBA" id="ARBA00023136"/>
    </source>
</evidence>
<evidence type="ECO:0000259" key="8">
    <source>
        <dbReference type="PROSITE" id="PS51233"/>
    </source>
</evidence>
<dbReference type="InterPro" id="IPR003886">
    <property type="entry name" value="NIDO_dom"/>
</dbReference>
<dbReference type="EMBL" id="CAJNRG010010132">
    <property type="protein sequence ID" value="CAF2119402.1"/>
    <property type="molecule type" value="Genomic_DNA"/>
</dbReference>
<dbReference type="PANTHER" id="PTHR13802">
    <property type="entry name" value="MUCIN 4-RELATED"/>
    <property type="match status" value="1"/>
</dbReference>
<dbReference type="InterPro" id="IPR014756">
    <property type="entry name" value="Ig_E-set"/>
</dbReference>
<dbReference type="Pfam" id="PF01833">
    <property type="entry name" value="TIG"/>
    <property type="match status" value="1"/>
</dbReference>
<keyword evidence="2" id="KW-0812">Transmembrane</keyword>
<dbReference type="SMART" id="SM00539">
    <property type="entry name" value="NIDO"/>
    <property type="match status" value="1"/>
</dbReference>
<feature type="domain" description="AMOP" evidence="6">
    <location>
        <begin position="470"/>
        <end position="620"/>
    </location>
</feature>
<dbReference type="PROSITE" id="PS50856">
    <property type="entry name" value="AMOP"/>
    <property type="match status" value="1"/>
</dbReference>
<sequence length="1071" mass="120138">MKMLQEFFFILFLVSCSNCLPLSDFFPFGSQVNDSIIDQYTDYEGPILLPYGFTYFDNSYKEIWIIRNGLFSSIQLNSYAPPQSWSSLNNSLIVAGFWHENIWYPANDTGNIIYYQIYHNEVVSNGARLVFNKASDYVRQFFPQQRPFKPKMVITGTWYYLGVMNNGHDTLNNTFQIVLTTDEDRSFIFFLYHDLQWANPYNNSYYYARAGFHNGNRNVSEQLPNSGTEDVVELSNESNVNTPGLFAFRVDAETIHAGGCHANTSLISFRPRTSSQLGSTAITIYGPCFTNQTKVKCQFGSSSSIVDGFIADEFRAICLTPFASEHGPVPVNVSIDNGRTFISAGTLALTPLKFGSDEVIIETESNDNLLHVGQYIKLRWIFSEVIRNSFPNGAKISIELWKVSRNFQSPLQIDNAPIVLAQNMNLTNSIRVQLPASISNITSCFIRVVVKFNTQTYTGLNTGLLVVRNHPTLARDLCRSWALQQPEPSTWNENDLLPCPMTRRQVIVAGRCCYVPDRQCSRLNLNANNCRLHQARSGRNESSAVECYVSITSNRHGAEAECCYDAAGTIITRGTGAGTDNRYGQTKSPVQHFFYDTLPYLQCCMMNTSIEECNLYMYYRPPRRGSNTMGENGRMWGDPHFGTLDGNSYTFNGYGEYIYLAISNATSPSAAFNSNSSSFIFMSQVRTGPIASSEATVTKAFAARTNRIDDQSISVTISRREQLVIRRGDEILEFEDNIDSFFFPGMAIARIDSNMNGTSNFRISWSIGVTIEISVIQISSPSKQLVLNVAASVAGIFRGKTYGLLGTYDGIASNDLRSKNGSIISSNATIEQIHKDFGITWAIDPTSSLFYYESNQSAQFFEQMNRAYLPSFIDPLLTNNSTFREVCDIDATSLPSSWDMAQRTCYYDLSKTNDANFAEASLIASKNVFWDRTFQTNPPSFNSALPIRMNLRHDDQINLNLSASSEYPSHIVELIAIVTPANSTLNQTTGIFTWKAIKGEHYLSIRARDKNSTLTSKHDIDFNVKANDDININSTTKRITATTTARRSASNNLVQEVMIIISMLGLEIILH</sequence>
<dbReference type="PANTHER" id="PTHR13802:SF65">
    <property type="entry name" value="NIDOGEN"/>
    <property type="match status" value="1"/>
</dbReference>
<proteinExistence type="predicted"/>
<dbReference type="Pfam" id="PF00094">
    <property type="entry name" value="VWD"/>
    <property type="match status" value="1"/>
</dbReference>
<dbReference type="GO" id="GO:0016020">
    <property type="term" value="C:membrane"/>
    <property type="evidence" value="ECO:0007669"/>
    <property type="project" value="UniProtKB-SubCell"/>
</dbReference>
<evidence type="ECO:0000256" key="3">
    <source>
        <dbReference type="ARBA" id="ARBA00022989"/>
    </source>
</evidence>
<dbReference type="Proteomes" id="UP000663887">
    <property type="component" value="Unassembled WGS sequence"/>
</dbReference>
<gene>
    <name evidence="9" type="ORF">XDN619_LOCUS22359</name>
</gene>
<organism evidence="9 10">
    <name type="scientific">Rotaria magnacalcarata</name>
    <dbReference type="NCBI Taxonomy" id="392030"/>
    <lineage>
        <taxon>Eukaryota</taxon>
        <taxon>Metazoa</taxon>
        <taxon>Spiralia</taxon>
        <taxon>Gnathifera</taxon>
        <taxon>Rotifera</taxon>
        <taxon>Eurotatoria</taxon>
        <taxon>Bdelloidea</taxon>
        <taxon>Philodinida</taxon>
        <taxon>Philodinidae</taxon>
        <taxon>Rotaria</taxon>
    </lineage>
</organism>
<feature type="domain" description="VWFD" evidence="8">
    <location>
        <begin position="631"/>
        <end position="849"/>
    </location>
</feature>
<evidence type="ECO:0000259" key="7">
    <source>
        <dbReference type="PROSITE" id="PS51220"/>
    </source>
</evidence>
<evidence type="ECO:0000256" key="1">
    <source>
        <dbReference type="ARBA" id="ARBA00004370"/>
    </source>
</evidence>
<dbReference type="Gene3D" id="2.60.40.10">
    <property type="entry name" value="Immunoglobulins"/>
    <property type="match status" value="1"/>
</dbReference>
<dbReference type="GO" id="GO:0007160">
    <property type="term" value="P:cell-matrix adhesion"/>
    <property type="evidence" value="ECO:0007669"/>
    <property type="project" value="InterPro"/>
</dbReference>
<dbReference type="SUPFAM" id="SSF81296">
    <property type="entry name" value="E set domains"/>
    <property type="match status" value="1"/>
</dbReference>
<dbReference type="Pfam" id="PF06119">
    <property type="entry name" value="NIDO"/>
    <property type="match status" value="1"/>
</dbReference>
<dbReference type="CDD" id="cd00603">
    <property type="entry name" value="IPT_PCSR"/>
    <property type="match status" value="1"/>
</dbReference>
<dbReference type="InterPro" id="IPR051495">
    <property type="entry name" value="Epithelial_Barrier/Signaling"/>
</dbReference>
<accession>A0A816VZE8</accession>
<protein>
    <submittedName>
        <fullName evidence="9">Uncharacterized protein</fullName>
    </submittedName>
</protein>
<feature type="signal peptide" evidence="5">
    <location>
        <begin position="1"/>
        <end position="19"/>
    </location>
</feature>
<reference evidence="9" key="1">
    <citation type="submission" date="2021-02" db="EMBL/GenBank/DDBJ databases">
        <authorList>
            <person name="Nowell W R."/>
        </authorList>
    </citation>
    <scope>NUCLEOTIDE SEQUENCE</scope>
</reference>
<evidence type="ECO:0000313" key="9">
    <source>
        <dbReference type="EMBL" id="CAF2119402.1"/>
    </source>
</evidence>
<keyword evidence="5" id="KW-0732">Signal</keyword>
<dbReference type="InterPro" id="IPR013783">
    <property type="entry name" value="Ig-like_fold"/>
</dbReference>
<dbReference type="SMART" id="SM00723">
    <property type="entry name" value="AMOP"/>
    <property type="match status" value="1"/>
</dbReference>
<dbReference type="InterPro" id="IPR005533">
    <property type="entry name" value="AMOP_dom"/>
</dbReference>
<comment type="subcellular location">
    <subcellularLocation>
        <location evidence="1">Membrane</location>
    </subcellularLocation>
</comment>
<dbReference type="InterPro" id="IPR001846">
    <property type="entry name" value="VWF_type-D"/>
</dbReference>
<dbReference type="Pfam" id="PF03782">
    <property type="entry name" value="AMOP"/>
    <property type="match status" value="1"/>
</dbReference>
<feature type="chain" id="PRO_5032935148" evidence="5">
    <location>
        <begin position="20"/>
        <end position="1071"/>
    </location>
</feature>
<dbReference type="InterPro" id="IPR002909">
    <property type="entry name" value="IPT_dom"/>
</dbReference>
<keyword evidence="4" id="KW-0472">Membrane</keyword>
<evidence type="ECO:0000259" key="6">
    <source>
        <dbReference type="PROSITE" id="PS50856"/>
    </source>
</evidence>
<dbReference type="PROSITE" id="PS51233">
    <property type="entry name" value="VWFD"/>
    <property type="match status" value="1"/>
</dbReference>
<evidence type="ECO:0000313" key="10">
    <source>
        <dbReference type="Proteomes" id="UP000663887"/>
    </source>
</evidence>
<evidence type="ECO:0000256" key="5">
    <source>
        <dbReference type="SAM" id="SignalP"/>
    </source>
</evidence>
<name>A0A816VZE8_9BILA</name>
<dbReference type="AlphaFoldDB" id="A0A816VZE8"/>
<comment type="caution">
    <text evidence="9">The sequence shown here is derived from an EMBL/GenBank/DDBJ whole genome shotgun (WGS) entry which is preliminary data.</text>
</comment>
<evidence type="ECO:0000256" key="2">
    <source>
        <dbReference type="ARBA" id="ARBA00022692"/>
    </source>
</evidence>
<feature type="domain" description="NIDO" evidence="7">
    <location>
        <begin position="96"/>
        <end position="253"/>
    </location>
</feature>
<dbReference type="PROSITE" id="PS51220">
    <property type="entry name" value="NIDO"/>
    <property type="match status" value="1"/>
</dbReference>